<sequence>MPIRKPLADLIRPKDLSHFVGQKDLIKEGQPLYQIIKINIEILLHEV</sequence>
<accession>D0R487</accession>
<dbReference type="HOGENOM" id="CLU_3169480_0_0_9"/>
<dbReference type="Proteomes" id="UP000002627">
    <property type="component" value="Chromosome"/>
</dbReference>
<name>D0R487_LACJF</name>
<organism evidence="1 2">
    <name type="scientific">Lactobacillus johnsonii (strain FI9785)</name>
    <dbReference type="NCBI Taxonomy" id="633699"/>
    <lineage>
        <taxon>Bacteria</taxon>
        <taxon>Bacillati</taxon>
        <taxon>Bacillota</taxon>
        <taxon>Bacilli</taxon>
        <taxon>Lactobacillales</taxon>
        <taxon>Lactobacillaceae</taxon>
        <taxon>Lactobacillus</taxon>
    </lineage>
</organism>
<evidence type="ECO:0000313" key="2">
    <source>
        <dbReference type="Proteomes" id="UP000002627"/>
    </source>
</evidence>
<reference evidence="1 2" key="1">
    <citation type="journal article" date="2009" name="J. Bacteriol.">
        <title>Complete genome sequence of Lactobacillus johnsonii FI9785, a competitive exclusion agent against pathogens in poultry.</title>
        <authorList>
            <person name="Wegmann U."/>
            <person name="Overweg K."/>
            <person name="Horn N."/>
            <person name="Goesmann A."/>
            <person name="Narbad A."/>
            <person name="Gasson M.J."/>
            <person name="Shearman C."/>
        </authorList>
    </citation>
    <scope>NUCLEOTIDE SEQUENCE [LARGE SCALE GENOMIC DNA]</scope>
    <source>
        <strain evidence="1 2">FI9785</strain>
    </source>
</reference>
<gene>
    <name evidence="1" type="ordered locus">FI9785_1033</name>
</gene>
<dbReference type="EMBL" id="FN298497">
    <property type="protein sequence ID" value="CAX66900.1"/>
    <property type="molecule type" value="Genomic_DNA"/>
</dbReference>
<dbReference type="RefSeq" id="WP_012846191.1">
    <property type="nucleotide sequence ID" value="NC_013504.1"/>
</dbReference>
<dbReference type="AlphaFoldDB" id="D0R487"/>
<keyword evidence="2" id="KW-1185">Reference proteome</keyword>
<proteinExistence type="predicted"/>
<evidence type="ECO:0000313" key="1">
    <source>
        <dbReference type="EMBL" id="CAX66900.1"/>
    </source>
</evidence>
<protein>
    <submittedName>
        <fullName evidence="1">Uncharacterized protein</fullName>
    </submittedName>
</protein>
<dbReference type="KEGG" id="ljf:FI9785_1033"/>